<accession>K6YBA6</accession>
<organism evidence="2 3">
    <name type="scientific">Aliiglaciecola lipolytica E3</name>
    <dbReference type="NCBI Taxonomy" id="1127673"/>
    <lineage>
        <taxon>Bacteria</taxon>
        <taxon>Pseudomonadati</taxon>
        <taxon>Pseudomonadota</taxon>
        <taxon>Gammaproteobacteria</taxon>
        <taxon>Alteromonadales</taxon>
        <taxon>Alteromonadaceae</taxon>
        <taxon>Aliiglaciecola</taxon>
    </lineage>
</organism>
<proteinExistence type="predicted"/>
<dbReference type="eggNOG" id="COG3203">
    <property type="taxonomic scope" value="Bacteria"/>
</dbReference>
<dbReference type="SUPFAM" id="SSF56935">
    <property type="entry name" value="Porins"/>
    <property type="match status" value="1"/>
</dbReference>
<dbReference type="EMBL" id="BAEN01000056">
    <property type="protein sequence ID" value="GAC15467.1"/>
    <property type="molecule type" value="Genomic_DNA"/>
</dbReference>
<reference evidence="2 3" key="1">
    <citation type="journal article" date="2017" name="Antonie Van Leeuwenhoek">
        <title>Rhizobium rhizosphaerae sp. nov., a novel species isolated from rice rhizosphere.</title>
        <authorList>
            <person name="Zhao J.J."/>
            <person name="Zhang J."/>
            <person name="Zhang R.J."/>
            <person name="Zhang C.W."/>
            <person name="Yin H.Q."/>
            <person name="Zhang X.X."/>
        </authorList>
    </citation>
    <scope>NUCLEOTIDE SEQUENCE [LARGE SCALE GENOMIC DNA]</scope>
    <source>
        <strain evidence="2 3">E3</strain>
    </source>
</reference>
<dbReference type="Proteomes" id="UP000006334">
    <property type="component" value="Unassembled WGS sequence"/>
</dbReference>
<sequence>MKLKVILLTLICFLNVALSFNANASDQFNWRGFVAQGVIQAQNSNYIDDDGDATLKLTEVGINASYTLDTNFRVAGQIVYLNGGNRYPEGLRVDYLFLDWRAINSLDWQVNMHLGRVKNYHWIYSSTRDVPHTRPTIILPQSIYFDAFRDVALGVDGVAIVANTANALGEWEFNWSYGNSPISEEQTKNLIAVTASGDIEQKFVHQGNLVWHNQALRFSAGLLDSKFKYVSGDQDAFIDGDAQIQRLMLHGTYDAKHWQLAFELFRERSIYEDLIFPGFINDSTSEGGYIQGRYFINKDITATARLDIFDLDRKDRSGEKRAALSGGTVPAYFGFQDQFTLGASWTFSENWQLQAEFHRVKGTGRLAPVFLPNTIQNDHKYWNIWGIQLAHWF</sequence>
<dbReference type="AlphaFoldDB" id="K6YBA6"/>
<evidence type="ECO:0000313" key="3">
    <source>
        <dbReference type="Proteomes" id="UP000006334"/>
    </source>
</evidence>
<evidence type="ECO:0008006" key="4">
    <source>
        <dbReference type="Google" id="ProtNLM"/>
    </source>
</evidence>
<comment type="caution">
    <text evidence="2">The sequence shown here is derived from an EMBL/GenBank/DDBJ whole genome shotgun (WGS) entry which is preliminary data.</text>
</comment>
<keyword evidence="1" id="KW-0732">Signal</keyword>
<feature type="signal peptide" evidence="1">
    <location>
        <begin position="1"/>
        <end position="24"/>
    </location>
</feature>
<feature type="chain" id="PRO_5003897143" description="Phosphate-selective porin O and P" evidence="1">
    <location>
        <begin position="25"/>
        <end position="393"/>
    </location>
</feature>
<dbReference type="STRING" id="1127673.GLIP_2846"/>
<keyword evidence="3" id="KW-1185">Reference proteome</keyword>
<dbReference type="RefSeq" id="WP_008845272.1">
    <property type="nucleotide sequence ID" value="NZ_BAEN01000056.1"/>
</dbReference>
<name>K6YBA6_9ALTE</name>
<evidence type="ECO:0000256" key="1">
    <source>
        <dbReference type="SAM" id="SignalP"/>
    </source>
</evidence>
<protein>
    <recommendedName>
        <fullName evidence="4">Phosphate-selective porin O and P</fullName>
    </recommendedName>
</protein>
<evidence type="ECO:0000313" key="2">
    <source>
        <dbReference type="EMBL" id="GAC15467.1"/>
    </source>
</evidence>
<gene>
    <name evidence="2" type="ORF">GLIP_2846</name>
</gene>